<dbReference type="Proteomes" id="UP000000343">
    <property type="component" value="Plasmid pACIX901"/>
</dbReference>
<dbReference type="HOGENOM" id="CLU_758127_0_0_0"/>
<dbReference type="Gene3D" id="2.60.120.200">
    <property type="match status" value="1"/>
</dbReference>
<evidence type="ECO:0000313" key="2">
    <source>
        <dbReference type="Proteomes" id="UP000000343"/>
    </source>
</evidence>
<geneLocation type="plasmid" evidence="1 2">
    <name>pACIX901</name>
</geneLocation>
<dbReference type="OrthoDB" id="370098at2"/>
<keyword evidence="1" id="KW-0614">Plasmid</keyword>
<dbReference type="KEGG" id="acm:AciX9_4109"/>
<dbReference type="InterPro" id="IPR013320">
    <property type="entry name" value="ConA-like_dom_sf"/>
</dbReference>
<organism evidence="2">
    <name type="scientific">Granulicella tundricola (strain ATCC BAA-1859 / DSM 23138 / MP5ACTX9)</name>
    <dbReference type="NCBI Taxonomy" id="1198114"/>
    <lineage>
        <taxon>Bacteria</taxon>
        <taxon>Pseudomonadati</taxon>
        <taxon>Acidobacteriota</taxon>
        <taxon>Terriglobia</taxon>
        <taxon>Terriglobales</taxon>
        <taxon>Acidobacteriaceae</taxon>
        <taxon>Granulicella</taxon>
    </lineage>
</organism>
<dbReference type="EMBL" id="CP002481">
    <property type="protein sequence ID" value="ADW70889.1"/>
    <property type="molecule type" value="Genomic_DNA"/>
</dbReference>
<evidence type="ECO:0000313" key="1">
    <source>
        <dbReference type="EMBL" id="ADW70889.1"/>
    </source>
</evidence>
<dbReference type="RefSeq" id="WP_013572801.1">
    <property type="nucleotide sequence ID" value="NC_015057.1"/>
</dbReference>
<sequence>MMQWILRSGQSRRPRWSILLGTEALLCLALTSCRRPSTKITFTQVPKTSLGGADTSGVISGRVTGPAEGSRILLYARSGGKWWIQPYGYIPYTVIAADGSWSNSSHLGTDYAAVLTKGDYDYQKMVPELPKVGGKILAVAITAASKNRFEPTRVDAATIHFGGYEWEVRSTISNNGGIDHQYLTKNVWLDSDGALHLRVSRVGTKAACAEIHTIRNLGYGTYRFTVQDVGKLDASASLGFFTWSDRSPDQNYREMDIHISRMGNPENKNGEYLIQPYYIPANVYRFEIPSGEITASFHWMPGSAVFTTAEGSNPHAKPVSTWTFTAGIPASSGENTYINFCEFPFAKVGLRQEAEVVIENFQFWP</sequence>
<accession>E8X605</accession>
<reference evidence="2" key="1">
    <citation type="submission" date="2011-01" db="EMBL/GenBank/DDBJ databases">
        <title>Complete sequence of plasmid1 of Acidobacterium sp. MP5ACTX9.</title>
        <authorList>
            <consortium name="US DOE Joint Genome Institute"/>
            <person name="Lucas S."/>
            <person name="Copeland A."/>
            <person name="Lapidus A."/>
            <person name="Cheng J.-F."/>
            <person name="Goodwin L."/>
            <person name="Pitluck S."/>
            <person name="Teshima H."/>
            <person name="Detter J.C."/>
            <person name="Han C."/>
            <person name="Tapia R."/>
            <person name="Land M."/>
            <person name="Hauser L."/>
            <person name="Kyrpides N."/>
            <person name="Ivanova N."/>
            <person name="Ovchinnikova G."/>
            <person name="Pagani I."/>
            <person name="Rawat S.R."/>
            <person name="Mannisto M."/>
            <person name="Haggblom M.M."/>
            <person name="Woyke T."/>
        </authorList>
    </citation>
    <scope>NUCLEOTIDE SEQUENCE [LARGE SCALE GENOMIC DNA]</scope>
    <source>
        <strain evidence="2">MP5ACTX9</strain>
        <plasmid evidence="2">Plasmid pACIX901</plasmid>
    </source>
</reference>
<dbReference type="SUPFAM" id="SSF49899">
    <property type="entry name" value="Concanavalin A-like lectins/glucanases"/>
    <property type="match status" value="1"/>
</dbReference>
<keyword evidence="2" id="KW-1185">Reference proteome</keyword>
<protein>
    <submittedName>
        <fullName evidence="1">Uncharacterized protein</fullName>
    </submittedName>
</protein>
<gene>
    <name evidence="1" type="ordered locus">AciX9_4109</name>
</gene>
<dbReference type="CDD" id="cd13120">
    <property type="entry name" value="BF2867_like_N"/>
    <property type="match status" value="1"/>
</dbReference>
<proteinExistence type="predicted"/>
<dbReference type="AlphaFoldDB" id="E8X605"/>
<name>E8X605_GRATM</name>